<name>X1FF95_9ZZZZ</name>
<dbReference type="InterPro" id="IPR007637">
    <property type="entry name" value="Restrct_endonuc_II_DpnII-like"/>
</dbReference>
<dbReference type="GO" id="GO:0009307">
    <property type="term" value="P:DNA restriction-modification system"/>
    <property type="evidence" value="ECO:0007669"/>
    <property type="project" value="InterPro"/>
</dbReference>
<reference evidence="2" key="1">
    <citation type="journal article" date="2014" name="Front. Microbiol.">
        <title>High frequency of phylogenetically diverse reductive dehalogenase-homologous genes in deep subseafloor sedimentary metagenomes.</title>
        <authorList>
            <person name="Kawai M."/>
            <person name="Futagami T."/>
            <person name="Toyoda A."/>
            <person name="Takaki Y."/>
            <person name="Nishi S."/>
            <person name="Hori S."/>
            <person name="Arai W."/>
            <person name="Tsubouchi T."/>
            <person name="Morono Y."/>
            <person name="Uchiyama I."/>
            <person name="Ito T."/>
            <person name="Fujiyama A."/>
            <person name="Inagaki F."/>
            <person name="Takami H."/>
        </authorList>
    </citation>
    <scope>NUCLEOTIDE SEQUENCE</scope>
    <source>
        <strain evidence="2">Expedition CK06-06</strain>
    </source>
</reference>
<comment type="caution">
    <text evidence="2">The sequence shown here is derived from an EMBL/GenBank/DDBJ whole genome shotgun (WGS) entry which is preliminary data.</text>
</comment>
<sequence>MANLDFYKKHLNLSTVDEICKALSDTLIETNCTYDFFVNWTKVTKNRDAFKYELALLKSMKNSSDPVSDFRDLLTKYPEVVKVIPILLACRDGLLKVLNSIETGLQYN</sequence>
<dbReference type="GO" id="GO:0003677">
    <property type="term" value="F:DNA binding"/>
    <property type="evidence" value="ECO:0007669"/>
    <property type="project" value="InterPro"/>
</dbReference>
<dbReference type="AlphaFoldDB" id="X1FF95"/>
<feature type="domain" description="Restriction endonuclease type II DpnII-like" evidence="1">
    <location>
        <begin position="23"/>
        <end position="102"/>
    </location>
</feature>
<accession>X1FF95</accession>
<dbReference type="EMBL" id="BARU01003840">
    <property type="protein sequence ID" value="GAH28054.1"/>
    <property type="molecule type" value="Genomic_DNA"/>
</dbReference>
<feature type="non-terminal residue" evidence="2">
    <location>
        <position position="108"/>
    </location>
</feature>
<gene>
    <name evidence="2" type="ORF">S03H2_08057</name>
</gene>
<dbReference type="GO" id="GO:0009036">
    <property type="term" value="F:type II site-specific deoxyribonuclease activity"/>
    <property type="evidence" value="ECO:0007669"/>
    <property type="project" value="InterPro"/>
</dbReference>
<organism evidence="2">
    <name type="scientific">marine sediment metagenome</name>
    <dbReference type="NCBI Taxonomy" id="412755"/>
    <lineage>
        <taxon>unclassified sequences</taxon>
        <taxon>metagenomes</taxon>
        <taxon>ecological metagenomes</taxon>
    </lineage>
</organism>
<proteinExistence type="predicted"/>
<dbReference type="Pfam" id="PF04556">
    <property type="entry name" value="DpnII"/>
    <property type="match status" value="1"/>
</dbReference>
<evidence type="ECO:0000259" key="1">
    <source>
        <dbReference type="Pfam" id="PF04556"/>
    </source>
</evidence>
<protein>
    <recommendedName>
        <fullName evidence="1">Restriction endonuclease type II DpnII-like domain-containing protein</fullName>
    </recommendedName>
</protein>
<evidence type="ECO:0000313" key="2">
    <source>
        <dbReference type="EMBL" id="GAH28054.1"/>
    </source>
</evidence>